<dbReference type="Proteomes" id="UP000553632">
    <property type="component" value="Unassembled WGS sequence"/>
</dbReference>
<reference evidence="2 3" key="1">
    <citation type="submission" date="2020-04" db="EMBL/GenBank/DDBJ databases">
        <title>Perkinsus olseni comparative genomics.</title>
        <authorList>
            <person name="Bogema D.R."/>
        </authorList>
    </citation>
    <scope>NUCLEOTIDE SEQUENCE [LARGE SCALE GENOMIC DNA]</scope>
    <source>
        <strain evidence="2 3">ATCC PRA-207</strain>
    </source>
</reference>
<accession>A0A7J6Q1Y5</accession>
<feature type="non-terminal residue" evidence="2">
    <location>
        <position position="314"/>
    </location>
</feature>
<proteinExistence type="predicted"/>
<sequence length="314" mass="34730">AVSWREHDILQSPSWPLSMASSGIILLKLKKRIEFKSHVHYDGIDPSKLTVALSWLKRHNLHYEDVTILRPEIWIAQCNDQLHCDGSESSESGESTQSLGENLDVLSDGTGSDASDALMPSVPQLPTVLLPEENPPDERIRHLAIGGGRLKIAAIAPGEGRDPLPIGGDSDAEVLCFPHLFPTGKWGWKAERDIPLSPLQYFESRLLHEEPRFRADAEYCFYALSCKEYTSVLSNASIAVRKTSSSTADGSRLTASGALVDLVRLLLIEEGRDLEDPATLTPSAKRSLLAKHFLTAARYIRRRLDIFLKTVLGI</sequence>
<dbReference type="AlphaFoldDB" id="A0A7J6Q1Y5"/>
<evidence type="ECO:0000313" key="3">
    <source>
        <dbReference type="Proteomes" id="UP000553632"/>
    </source>
</evidence>
<organism evidence="2 3">
    <name type="scientific">Perkinsus olseni</name>
    <name type="common">Perkinsus atlanticus</name>
    <dbReference type="NCBI Taxonomy" id="32597"/>
    <lineage>
        <taxon>Eukaryota</taxon>
        <taxon>Sar</taxon>
        <taxon>Alveolata</taxon>
        <taxon>Perkinsozoa</taxon>
        <taxon>Perkinsea</taxon>
        <taxon>Perkinsida</taxon>
        <taxon>Perkinsidae</taxon>
        <taxon>Perkinsus</taxon>
    </lineage>
</organism>
<evidence type="ECO:0000313" key="2">
    <source>
        <dbReference type="EMBL" id="KAF4702524.1"/>
    </source>
</evidence>
<comment type="caution">
    <text evidence="2">The sequence shown here is derived from an EMBL/GenBank/DDBJ whole genome shotgun (WGS) entry which is preliminary data.</text>
</comment>
<keyword evidence="3" id="KW-1185">Reference proteome</keyword>
<feature type="non-terminal residue" evidence="2">
    <location>
        <position position="1"/>
    </location>
</feature>
<feature type="compositionally biased region" description="Low complexity" evidence="1">
    <location>
        <begin position="87"/>
        <end position="101"/>
    </location>
</feature>
<evidence type="ECO:0000256" key="1">
    <source>
        <dbReference type="SAM" id="MobiDB-lite"/>
    </source>
</evidence>
<name>A0A7J6Q1Y5_PEROL</name>
<feature type="region of interest" description="Disordered" evidence="1">
    <location>
        <begin position="85"/>
        <end position="118"/>
    </location>
</feature>
<gene>
    <name evidence="2" type="ORF">FOZ63_008990</name>
</gene>
<dbReference type="EMBL" id="JABANO010036008">
    <property type="protein sequence ID" value="KAF4702524.1"/>
    <property type="molecule type" value="Genomic_DNA"/>
</dbReference>
<protein>
    <submittedName>
        <fullName evidence="2">Uncharacterized protein</fullName>
    </submittedName>
</protein>